<accession>A0A081C4W2</accession>
<evidence type="ECO:0000256" key="4">
    <source>
        <dbReference type="ARBA" id="ARBA00022723"/>
    </source>
</evidence>
<keyword evidence="3" id="KW-0949">S-adenosyl-L-methionine</keyword>
<dbReference type="InterPro" id="IPR013785">
    <property type="entry name" value="Aldolase_TIM"/>
</dbReference>
<evidence type="ECO:0000313" key="9">
    <source>
        <dbReference type="EMBL" id="GAK59617.1"/>
    </source>
</evidence>
<dbReference type="SFLD" id="SFLDS00029">
    <property type="entry name" value="Radical_SAM"/>
    <property type="match status" value="1"/>
</dbReference>
<evidence type="ECO:0000256" key="3">
    <source>
        <dbReference type="ARBA" id="ARBA00022691"/>
    </source>
</evidence>
<dbReference type="GO" id="GO:0046872">
    <property type="term" value="F:metal ion binding"/>
    <property type="evidence" value="ECO:0007669"/>
    <property type="project" value="UniProtKB-KW"/>
</dbReference>
<keyword evidence="4" id="KW-0479">Metal-binding</keyword>
<keyword evidence="2" id="KW-0004">4Fe-4S</keyword>
<gene>
    <name evidence="9" type="ORF">U27_06602</name>
</gene>
<dbReference type="InterPro" id="IPR007197">
    <property type="entry name" value="rSAM"/>
</dbReference>
<dbReference type="PANTHER" id="PTHR30538">
    <property type="entry name" value="LYSINE 2,3-AMINOMUTASE-RELATED"/>
    <property type="match status" value="1"/>
</dbReference>
<sequence>MKNTDTLLKNFFEHSKKEIEVSLKALEDGTAEFLESYATASLVGQDFCAVIGDGDGRTKLARLLEASGYKENPEGFFKHVLSQLVQSNSRQKSVNGIVLPYLLLVSLLEKILPGKGYISIKDVDQLEDVTNLEVPEEHRSDLQQVIDTYPVRLSWHTIRQMMVSRDVAYQYMPFIEELDSVGHTNTWIGQFHQGLLEQMYQNRVIFLLNMSCPVYCRFCFRKHKDSRNEANPTIDDVKAAVEHVKNSPSIKEIVVTGGDPFLNRANMAATIDGLMQVEHVQSLRLATRCIAYYPDLFLSDESAYLKYLKQKSLELQQRGKRMEVATHFIHPDEISPESLDIISDLVKSGIPVYVQTPFLKDCNDKGPELVKLFSLLRGAGAELHYIYIPCSPIHGNSIYWAPLSEGIAVASYLRAHLSDRIIPRICTATPIGKLDWHTSGWAVEHVKENENFVWLRTPYTPQYFKAFAPLANELTNIRVNAEGTIDIQYMAKIGDESLFLGSRAPRTGQKKTAVENADQLRIEEMNDLLTGESIVETGSKTLTRLHETRVAIHAEANETDFEYIGADNRITDVVIVSENDAVDSLYAISKIIKKLQEIPHVNAVRLRSLKFNYAPEAYTPTLINRLGELNHLTIVNPLRLEIETCFLSTDEIQPEHATLTRRLNNKGITVYSNTPLLGGINDSPDEIHNLAYLCRQAGIEFHHLYVAGLPVQKQWNQSHPVDMYDVIDIATMVRREGSGREIPRYIIQTPLGEVDYGLTSSFIHDNGNISIKLDCYPLAYFQSMAPDFSFPENVRVDQDGKPVIQISGLISSSDFPI</sequence>
<dbReference type="Proteomes" id="UP000030661">
    <property type="component" value="Unassembled WGS sequence"/>
</dbReference>
<evidence type="ECO:0000259" key="8">
    <source>
        <dbReference type="PROSITE" id="PS51918"/>
    </source>
</evidence>
<dbReference type="GO" id="GO:0003824">
    <property type="term" value="F:catalytic activity"/>
    <property type="evidence" value="ECO:0007669"/>
    <property type="project" value="InterPro"/>
</dbReference>
<proteinExistence type="predicted"/>
<dbReference type="PANTHER" id="PTHR30538:SF0">
    <property type="entry name" value="L-LYSINE 2,3-AMINOMUTASE AQ_1632-RELATED"/>
    <property type="match status" value="1"/>
</dbReference>
<dbReference type="InterPro" id="IPR003739">
    <property type="entry name" value="Lys_aminomutase/Glu_NH3_mut"/>
</dbReference>
<dbReference type="eggNOG" id="COG1509">
    <property type="taxonomic scope" value="Bacteria"/>
</dbReference>
<dbReference type="InterPro" id="IPR058240">
    <property type="entry name" value="rSAM_sf"/>
</dbReference>
<dbReference type="HOGENOM" id="CLU_345423_0_0_0"/>
<dbReference type="Gene3D" id="3.20.20.70">
    <property type="entry name" value="Aldolase class I"/>
    <property type="match status" value="2"/>
</dbReference>
<evidence type="ECO:0000256" key="1">
    <source>
        <dbReference type="ARBA" id="ARBA00001933"/>
    </source>
</evidence>
<evidence type="ECO:0000256" key="2">
    <source>
        <dbReference type="ARBA" id="ARBA00022485"/>
    </source>
</evidence>
<evidence type="ECO:0000313" key="10">
    <source>
        <dbReference type="Proteomes" id="UP000030661"/>
    </source>
</evidence>
<evidence type="ECO:0000256" key="7">
    <source>
        <dbReference type="ARBA" id="ARBA00023014"/>
    </source>
</evidence>
<dbReference type="Pfam" id="PF04055">
    <property type="entry name" value="Radical_SAM"/>
    <property type="match status" value="1"/>
</dbReference>
<organism evidence="9 10">
    <name type="scientific">Vecturithrix granuli</name>
    <dbReference type="NCBI Taxonomy" id="1499967"/>
    <lineage>
        <taxon>Bacteria</taxon>
        <taxon>Candidatus Moduliflexota</taxon>
        <taxon>Candidatus Vecturitrichia</taxon>
        <taxon>Candidatus Vecturitrichales</taxon>
        <taxon>Candidatus Vecturitrichaceae</taxon>
        <taxon>Candidatus Vecturithrix</taxon>
    </lineage>
</organism>
<dbReference type="GO" id="GO:0051539">
    <property type="term" value="F:4 iron, 4 sulfur cluster binding"/>
    <property type="evidence" value="ECO:0007669"/>
    <property type="project" value="UniProtKB-KW"/>
</dbReference>
<feature type="domain" description="Radical SAM core" evidence="8">
    <location>
        <begin position="200"/>
        <end position="430"/>
    </location>
</feature>
<keyword evidence="5" id="KW-0663">Pyridoxal phosphate</keyword>
<comment type="cofactor">
    <cofactor evidence="1">
        <name>pyridoxal 5'-phosphate</name>
        <dbReference type="ChEBI" id="CHEBI:597326"/>
    </cofactor>
</comment>
<dbReference type="SUPFAM" id="SSF102114">
    <property type="entry name" value="Radical SAM enzymes"/>
    <property type="match status" value="1"/>
</dbReference>
<dbReference type="PROSITE" id="PS51918">
    <property type="entry name" value="RADICAL_SAM"/>
    <property type="match status" value="1"/>
</dbReference>
<dbReference type="CDD" id="cd01335">
    <property type="entry name" value="Radical_SAM"/>
    <property type="match status" value="1"/>
</dbReference>
<name>A0A081C4W2_VECG1</name>
<protein>
    <submittedName>
        <fullName evidence="9">Radical SAM domain protein</fullName>
    </submittedName>
</protein>
<evidence type="ECO:0000256" key="6">
    <source>
        <dbReference type="ARBA" id="ARBA00023004"/>
    </source>
</evidence>
<reference evidence="9 10" key="1">
    <citation type="journal article" date="2015" name="PeerJ">
        <title>First genomic representation of candidate bacterial phylum KSB3 points to enhanced environmental sensing as a trigger of wastewater bulking.</title>
        <authorList>
            <person name="Sekiguchi Y."/>
            <person name="Ohashi A."/>
            <person name="Parks D.H."/>
            <person name="Yamauchi T."/>
            <person name="Tyson G.W."/>
            <person name="Hugenholtz P."/>
        </authorList>
    </citation>
    <scope>NUCLEOTIDE SEQUENCE [LARGE SCALE GENOMIC DNA]</scope>
</reference>
<keyword evidence="7" id="KW-0411">Iron-sulfur</keyword>
<dbReference type="EMBL" id="DF820470">
    <property type="protein sequence ID" value="GAK59617.1"/>
    <property type="molecule type" value="Genomic_DNA"/>
</dbReference>
<evidence type="ECO:0000256" key="5">
    <source>
        <dbReference type="ARBA" id="ARBA00022898"/>
    </source>
</evidence>
<keyword evidence="6" id="KW-0408">Iron</keyword>
<dbReference type="AlphaFoldDB" id="A0A081C4W2"/>
<dbReference type="STRING" id="1499967.U27_06602"/>
<keyword evidence="10" id="KW-1185">Reference proteome</keyword>